<organism evidence="1 2">
    <name type="scientific">Scortum barcoo</name>
    <name type="common">barcoo grunter</name>
    <dbReference type="NCBI Taxonomy" id="214431"/>
    <lineage>
        <taxon>Eukaryota</taxon>
        <taxon>Metazoa</taxon>
        <taxon>Chordata</taxon>
        <taxon>Craniata</taxon>
        <taxon>Vertebrata</taxon>
        <taxon>Euteleostomi</taxon>
        <taxon>Actinopterygii</taxon>
        <taxon>Neopterygii</taxon>
        <taxon>Teleostei</taxon>
        <taxon>Neoteleostei</taxon>
        <taxon>Acanthomorphata</taxon>
        <taxon>Eupercaria</taxon>
        <taxon>Centrarchiformes</taxon>
        <taxon>Terapontoidei</taxon>
        <taxon>Terapontidae</taxon>
        <taxon>Scortum</taxon>
    </lineage>
</organism>
<protein>
    <submittedName>
        <fullName evidence="1">Uncharacterized protein</fullName>
    </submittedName>
</protein>
<evidence type="ECO:0000313" key="2">
    <source>
        <dbReference type="Proteomes" id="UP000831701"/>
    </source>
</evidence>
<dbReference type="EMBL" id="CM041544">
    <property type="protein sequence ID" value="KAI3363270.1"/>
    <property type="molecule type" value="Genomic_DNA"/>
</dbReference>
<evidence type="ECO:0000313" key="1">
    <source>
        <dbReference type="EMBL" id="KAI3363270.1"/>
    </source>
</evidence>
<proteinExistence type="predicted"/>
<reference evidence="1" key="1">
    <citation type="submission" date="2022-04" db="EMBL/GenBank/DDBJ databases">
        <title>Jade perch genome.</title>
        <authorList>
            <person name="Chao B."/>
        </authorList>
    </citation>
    <scope>NUCLEOTIDE SEQUENCE</scope>
    <source>
        <strain evidence="1">CB-2022</strain>
    </source>
</reference>
<feature type="non-terminal residue" evidence="1">
    <location>
        <position position="151"/>
    </location>
</feature>
<gene>
    <name evidence="1" type="ORF">L3Q82_011557</name>
</gene>
<accession>A0ACB8W6H4</accession>
<sequence>MRSVYRTVVVKKELSRKAKLSIYRSIYVPTLTYVKLGHSGGARSRAAAPSLIERSQLRWLGHLFRMPLGLRLPREVFQACPTGRRPPREDPGHAGETMSLGWPGNASGPPGRAGGSVWGEGSLGISAQTAASATRSRTKRMKKKMNHTIVA</sequence>
<keyword evidence="2" id="KW-1185">Reference proteome</keyword>
<name>A0ACB8W6H4_9TELE</name>
<comment type="caution">
    <text evidence="1">The sequence shown here is derived from an EMBL/GenBank/DDBJ whole genome shotgun (WGS) entry which is preliminary data.</text>
</comment>
<dbReference type="Proteomes" id="UP000831701">
    <property type="component" value="Chromosome 14"/>
</dbReference>